<dbReference type="EMBL" id="FNGH01000001">
    <property type="protein sequence ID" value="SDK76593.1"/>
    <property type="molecule type" value="Genomic_DNA"/>
</dbReference>
<organism evidence="1 2">
    <name type="scientific">Franzmannia pantelleriensis</name>
    <dbReference type="NCBI Taxonomy" id="48727"/>
    <lineage>
        <taxon>Bacteria</taxon>
        <taxon>Pseudomonadati</taxon>
        <taxon>Pseudomonadota</taxon>
        <taxon>Gammaproteobacteria</taxon>
        <taxon>Oceanospirillales</taxon>
        <taxon>Halomonadaceae</taxon>
        <taxon>Franzmannia</taxon>
    </lineage>
</organism>
<proteinExistence type="predicted"/>
<reference evidence="2" key="1">
    <citation type="submission" date="2016-10" db="EMBL/GenBank/DDBJ databases">
        <authorList>
            <person name="Varghese N."/>
            <person name="Submissions S."/>
        </authorList>
    </citation>
    <scope>NUCLEOTIDE SEQUENCE [LARGE SCALE GENOMIC DNA]</scope>
    <source>
        <strain evidence="2">AAP</strain>
    </source>
</reference>
<dbReference type="RefSeq" id="WP_089656572.1">
    <property type="nucleotide sequence ID" value="NZ_FNGH01000001.1"/>
</dbReference>
<dbReference type="OrthoDB" id="5585636at2"/>
<evidence type="ECO:0000313" key="2">
    <source>
        <dbReference type="Proteomes" id="UP000199107"/>
    </source>
</evidence>
<protein>
    <submittedName>
        <fullName evidence="1">Uncharacterized protein</fullName>
    </submittedName>
</protein>
<gene>
    <name evidence="1" type="ORF">SAMN05192555_101143</name>
</gene>
<dbReference type="STRING" id="48727.SAMN05192555_101143"/>
<sequence>MILKGNIHKGWLAIAGSAFLFTIAYGETVQASTSATDYDAAVYQQSRQLDDNELAGLRGRFVDGNKVLFFGVEMSTAWQTPSGESLHASANLQLDFSAKTPKASFTPHITSTSSEALAAANGHQGNGSVITTMDMGSSKGVMQVIQAGGDFNVAGNDFQFDVSTRRPTSQASGGNGQGHLETDAGSMVSITRDANGLGMSMTIPNQGSVNQAIRARQGLHQSVQLTSDHQQVHNLTRMHLQIARDSGGVSNQAVKRMIESTRDLGGL</sequence>
<accession>A0A1G9EKI8</accession>
<name>A0A1G9EKI8_9GAMM</name>
<keyword evidence="2" id="KW-1185">Reference proteome</keyword>
<evidence type="ECO:0000313" key="1">
    <source>
        <dbReference type="EMBL" id="SDK76593.1"/>
    </source>
</evidence>
<dbReference type="Proteomes" id="UP000199107">
    <property type="component" value="Unassembled WGS sequence"/>
</dbReference>
<dbReference type="AlphaFoldDB" id="A0A1G9EKI8"/>